<dbReference type="EMBL" id="PJNB01000001">
    <property type="protein sequence ID" value="PKW18927.1"/>
    <property type="molecule type" value="Genomic_DNA"/>
</dbReference>
<keyword evidence="4" id="KW-0472">Membrane</keyword>
<feature type="signal peptide" evidence="5">
    <location>
        <begin position="1"/>
        <end position="34"/>
    </location>
</feature>
<dbReference type="GO" id="GO:0005275">
    <property type="term" value="F:amine transmembrane transporter activity"/>
    <property type="evidence" value="ECO:0007669"/>
    <property type="project" value="TreeGrafter"/>
</dbReference>
<dbReference type="Gene3D" id="3.40.190.100">
    <property type="entry name" value="Glycine betaine-binding periplasmic protein, domain 2"/>
    <property type="match status" value="2"/>
</dbReference>
<gene>
    <name evidence="7" type="ORF">A8926_7066</name>
</gene>
<dbReference type="GO" id="GO:0015871">
    <property type="term" value="P:choline transport"/>
    <property type="evidence" value="ECO:0007669"/>
    <property type="project" value="TreeGrafter"/>
</dbReference>
<dbReference type="AlphaFoldDB" id="A0A2N3Y7K5"/>
<dbReference type="GO" id="GO:0015226">
    <property type="term" value="F:carnitine transmembrane transporter activity"/>
    <property type="evidence" value="ECO:0007669"/>
    <property type="project" value="TreeGrafter"/>
</dbReference>
<comment type="caution">
    <text evidence="7">The sequence shown here is derived from an EMBL/GenBank/DDBJ whole genome shotgun (WGS) entry which is preliminary data.</text>
</comment>
<keyword evidence="2" id="KW-0813">Transport</keyword>
<keyword evidence="8" id="KW-1185">Reference proteome</keyword>
<evidence type="ECO:0000256" key="4">
    <source>
        <dbReference type="ARBA" id="ARBA00023136"/>
    </source>
</evidence>
<keyword evidence="3" id="KW-1003">Cell membrane</keyword>
<dbReference type="GO" id="GO:0031460">
    <property type="term" value="P:glycine betaine transport"/>
    <property type="evidence" value="ECO:0007669"/>
    <property type="project" value="TreeGrafter"/>
</dbReference>
<dbReference type="RefSeq" id="WP_237710722.1">
    <property type="nucleotide sequence ID" value="NZ_CP171362.1"/>
</dbReference>
<protein>
    <submittedName>
        <fullName evidence="7">Glycine betaine/proline transport system substrate-binding protein</fullName>
    </submittedName>
</protein>
<dbReference type="GO" id="GO:0043190">
    <property type="term" value="C:ATP-binding cassette (ABC) transporter complex"/>
    <property type="evidence" value="ECO:0007669"/>
    <property type="project" value="InterPro"/>
</dbReference>
<dbReference type="STRING" id="994479.GCA_000194155_05081"/>
<dbReference type="PANTHER" id="PTHR47737">
    <property type="entry name" value="GLYCINE BETAINE/PROLINE BETAINE TRANSPORT SYSTEM PERMEASE PROTEIN PROW"/>
    <property type="match status" value="1"/>
</dbReference>
<evidence type="ECO:0000313" key="7">
    <source>
        <dbReference type="EMBL" id="PKW18927.1"/>
    </source>
</evidence>
<dbReference type="CDD" id="cd13639">
    <property type="entry name" value="PBP2_OpuAC_like"/>
    <property type="match status" value="1"/>
</dbReference>
<evidence type="ECO:0000256" key="3">
    <source>
        <dbReference type="ARBA" id="ARBA00022475"/>
    </source>
</evidence>
<sequence length="309" mass="33917">MTFSQKGRAGMFTGRRSRRLLALFAALVALVAVAAGCGGRSAQTGQQAKAINIGFIAWDEDIAVTHLYKVLLEQKGYKVNAQELEAGPMYAGLAQGNIDLFLDSWLPETHADYWKQYGPQLEDLNVWYDQATLNLAVPKYMTDVNSIADLKGRGAEFNGMITGIDPGAGLTRITKDNVIPAYGLGGEFTLQTSSTTAMLASLEKATKEQKPIVVTLWHPHWAYARYPIKDLQDPLGAMGKAEQIHAIGRKNFSQDFPEVTEMVKKFKLDDVQLASLENAINSAEKGKEDDAARKWASENQAVVANFFTP</sequence>
<organism evidence="7 8">
    <name type="scientific">Saccharopolyspora spinosa</name>
    <dbReference type="NCBI Taxonomy" id="60894"/>
    <lineage>
        <taxon>Bacteria</taxon>
        <taxon>Bacillati</taxon>
        <taxon>Actinomycetota</taxon>
        <taxon>Actinomycetes</taxon>
        <taxon>Pseudonocardiales</taxon>
        <taxon>Pseudonocardiaceae</taxon>
        <taxon>Saccharopolyspora</taxon>
    </lineage>
</organism>
<evidence type="ECO:0000256" key="2">
    <source>
        <dbReference type="ARBA" id="ARBA00022448"/>
    </source>
</evidence>
<name>A0A2N3Y7K5_SACSN</name>
<proteinExistence type="predicted"/>
<dbReference type="PANTHER" id="PTHR47737:SF1">
    <property type="entry name" value="GLYCINE BETAINE_PROLINE BETAINE TRANSPORT SYSTEM PERMEASE PROTEIN PROW"/>
    <property type="match status" value="1"/>
</dbReference>
<dbReference type="InterPro" id="IPR007210">
    <property type="entry name" value="ABC_Gly_betaine_transp_sub-bd"/>
</dbReference>
<dbReference type="SUPFAM" id="SSF53850">
    <property type="entry name" value="Periplasmic binding protein-like II"/>
    <property type="match status" value="1"/>
</dbReference>
<feature type="domain" description="ABC-type glycine betaine transport system substrate-binding" evidence="6">
    <location>
        <begin position="50"/>
        <end position="297"/>
    </location>
</feature>
<reference evidence="7" key="1">
    <citation type="submission" date="2017-12" db="EMBL/GenBank/DDBJ databases">
        <title>Sequencing the genomes of 1000 Actinobacteria strains.</title>
        <authorList>
            <person name="Klenk H.-P."/>
        </authorList>
    </citation>
    <scope>NUCLEOTIDE SEQUENCE [LARGE SCALE GENOMIC DNA]</scope>
    <source>
        <strain evidence="7">DSM 44228</strain>
    </source>
</reference>
<dbReference type="Proteomes" id="UP000233786">
    <property type="component" value="Unassembled WGS sequence"/>
</dbReference>
<dbReference type="Pfam" id="PF04069">
    <property type="entry name" value="OpuAC"/>
    <property type="match status" value="1"/>
</dbReference>
<dbReference type="Gene3D" id="3.10.105.10">
    <property type="entry name" value="Dipeptide-binding Protein, Domain 3"/>
    <property type="match status" value="2"/>
</dbReference>
<comment type="subcellular location">
    <subcellularLocation>
        <location evidence="1">Cell membrane</location>
    </subcellularLocation>
</comment>
<accession>A0A2N3Y7K5</accession>
<evidence type="ECO:0000256" key="5">
    <source>
        <dbReference type="SAM" id="SignalP"/>
    </source>
</evidence>
<feature type="chain" id="PRO_5014645714" evidence="5">
    <location>
        <begin position="35"/>
        <end position="309"/>
    </location>
</feature>
<evidence type="ECO:0000313" key="8">
    <source>
        <dbReference type="Proteomes" id="UP000233786"/>
    </source>
</evidence>
<evidence type="ECO:0000256" key="1">
    <source>
        <dbReference type="ARBA" id="ARBA00004236"/>
    </source>
</evidence>
<keyword evidence="5" id="KW-0732">Signal</keyword>
<evidence type="ECO:0000259" key="6">
    <source>
        <dbReference type="Pfam" id="PF04069"/>
    </source>
</evidence>